<proteinExistence type="inferred from homology"/>
<dbReference type="InterPro" id="IPR038092">
    <property type="entry name" value="PHAX_RNA-binding_sf"/>
</dbReference>
<reference evidence="14 15" key="1">
    <citation type="submission" date="2024-09" db="EMBL/GenBank/DDBJ databases">
        <title>Chromosome-scale assembly of Riccia fluitans.</title>
        <authorList>
            <person name="Paukszto L."/>
            <person name="Sawicki J."/>
            <person name="Karawczyk K."/>
            <person name="Piernik-Szablinska J."/>
            <person name="Szczecinska M."/>
            <person name="Mazdziarz M."/>
        </authorList>
    </citation>
    <scope>NUCLEOTIDE SEQUENCE [LARGE SCALE GENOMIC DNA]</scope>
    <source>
        <strain evidence="14">Rf_01</strain>
        <tissue evidence="14">Aerial parts of the thallus</tissue>
    </source>
</reference>
<evidence type="ECO:0000256" key="6">
    <source>
        <dbReference type="ARBA" id="ARBA00022490"/>
    </source>
</evidence>
<dbReference type="InterPro" id="IPR019540">
    <property type="entry name" value="PtdIno-glycan_biosynth_class_S"/>
</dbReference>
<feature type="region of interest" description="Disordered" evidence="11">
    <location>
        <begin position="294"/>
        <end position="338"/>
    </location>
</feature>
<evidence type="ECO:0000256" key="10">
    <source>
        <dbReference type="ARBA" id="ARBA00030834"/>
    </source>
</evidence>
<dbReference type="InterPro" id="IPR039047">
    <property type="entry name" value="PHAX"/>
</dbReference>
<keyword evidence="12" id="KW-0472">Membrane</keyword>
<dbReference type="GO" id="GO:0005737">
    <property type="term" value="C:cytoplasm"/>
    <property type="evidence" value="ECO:0007669"/>
    <property type="project" value="UniProtKB-SubCell"/>
</dbReference>
<evidence type="ECO:0000256" key="3">
    <source>
        <dbReference type="ARBA" id="ARBA00006094"/>
    </source>
</evidence>
<dbReference type="Pfam" id="PF10258">
    <property type="entry name" value="PHAX_RNA-bd"/>
    <property type="match status" value="1"/>
</dbReference>
<keyword evidence="7" id="KW-0694">RNA-binding</keyword>
<dbReference type="GO" id="GO:0003723">
    <property type="term" value="F:RNA binding"/>
    <property type="evidence" value="ECO:0007669"/>
    <property type="project" value="UniProtKB-KW"/>
</dbReference>
<feature type="compositionally biased region" description="Basic residues" evidence="11">
    <location>
        <begin position="182"/>
        <end position="194"/>
    </location>
</feature>
<accession>A0ABD1XH25</accession>
<feature type="compositionally biased region" description="Acidic residues" evidence="11">
    <location>
        <begin position="114"/>
        <end position="125"/>
    </location>
</feature>
<gene>
    <name evidence="14" type="ORF">R1flu_026808</name>
</gene>
<dbReference type="AlphaFoldDB" id="A0ABD1XH25"/>
<evidence type="ECO:0000256" key="4">
    <source>
        <dbReference type="ARBA" id="ARBA00016856"/>
    </source>
</evidence>
<keyword evidence="12" id="KW-1133">Transmembrane helix</keyword>
<dbReference type="Proteomes" id="UP001605036">
    <property type="component" value="Unassembled WGS sequence"/>
</dbReference>
<evidence type="ECO:0000259" key="13">
    <source>
        <dbReference type="Pfam" id="PF10258"/>
    </source>
</evidence>
<dbReference type="Gene3D" id="1.10.10.1440">
    <property type="entry name" value="PHAX RNA-binding domain"/>
    <property type="match status" value="1"/>
</dbReference>
<comment type="similarity">
    <text evidence="3">Belongs to the PHAX family.</text>
</comment>
<keyword evidence="5" id="KW-0813">Transport</keyword>
<feature type="transmembrane region" description="Helical" evidence="12">
    <location>
        <begin position="14"/>
        <end position="32"/>
    </location>
</feature>
<feature type="domain" description="Phosphorylated adapter RNA export protein RNA-binding" evidence="13">
    <location>
        <begin position="202"/>
        <end position="282"/>
    </location>
</feature>
<evidence type="ECO:0000256" key="5">
    <source>
        <dbReference type="ARBA" id="ARBA00022448"/>
    </source>
</evidence>
<evidence type="ECO:0000256" key="11">
    <source>
        <dbReference type="SAM" id="MobiDB-lite"/>
    </source>
</evidence>
<evidence type="ECO:0000256" key="1">
    <source>
        <dbReference type="ARBA" id="ARBA00004123"/>
    </source>
</evidence>
<keyword evidence="8" id="KW-0653">Protein transport</keyword>
<evidence type="ECO:0000256" key="2">
    <source>
        <dbReference type="ARBA" id="ARBA00004496"/>
    </source>
</evidence>
<feature type="region of interest" description="Disordered" evidence="11">
    <location>
        <begin position="386"/>
        <end position="407"/>
    </location>
</feature>
<evidence type="ECO:0000313" key="15">
    <source>
        <dbReference type="Proteomes" id="UP001605036"/>
    </source>
</evidence>
<evidence type="ECO:0000256" key="8">
    <source>
        <dbReference type="ARBA" id="ARBA00022927"/>
    </source>
</evidence>
<keyword evidence="15" id="KW-1185">Reference proteome</keyword>
<protein>
    <recommendedName>
        <fullName evidence="4">Phosphorylated adapter RNA export protein</fullName>
    </recommendedName>
    <alternativeName>
        <fullName evidence="10">RNA U small nuclear RNA export adapter protein</fullName>
    </alternativeName>
</protein>
<dbReference type="PANTHER" id="PTHR13135">
    <property type="entry name" value="CYTOSOLIC RESINIFERATOXIN BINDING PROTEIN RBP-26"/>
    <property type="match status" value="1"/>
</dbReference>
<feature type="region of interest" description="Disordered" evidence="11">
    <location>
        <begin position="421"/>
        <end position="441"/>
    </location>
</feature>
<evidence type="ECO:0000313" key="14">
    <source>
        <dbReference type="EMBL" id="KAL2608235.1"/>
    </source>
</evidence>
<organism evidence="14 15">
    <name type="scientific">Riccia fluitans</name>
    <dbReference type="NCBI Taxonomy" id="41844"/>
    <lineage>
        <taxon>Eukaryota</taxon>
        <taxon>Viridiplantae</taxon>
        <taxon>Streptophyta</taxon>
        <taxon>Embryophyta</taxon>
        <taxon>Marchantiophyta</taxon>
        <taxon>Marchantiopsida</taxon>
        <taxon>Marchantiidae</taxon>
        <taxon>Marchantiales</taxon>
        <taxon>Ricciaceae</taxon>
        <taxon>Riccia</taxon>
    </lineage>
</organism>
<dbReference type="GO" id="GO:0005634">
    <property type="term" value="C:nucleus"/>
    <property type="evidence" value="ECO:0007669"/>
    <property type="project" value="UniProtKB-SubCell"/>
</dbReference>
<evidence type="ECO:0000256" key="12">
    <source>
        <dbReference type="SAM" id="Phobius"/>
    </source>
</evidence>
<keyword evidence="6" id="KW-0963">Cytoplasm</keyword>
<dbReference type="EMBL" id="JBHFFA010000008">
    <property type="protein sequence ID" value="KAL2608235.1"/>
    <property type="molecule type" value="Genomic_DNA"/>
</dbReference>
<comment type="subcellular location">
    <subcellularLocation>
        <location evidence="2">Cytoplasm</location>
    </subcellularLocation>
    <subcellularLocation>
        <location evidence="1">Nucleus</location>
    </subcellularLocation>
</comment>
<dbReference type="PANTHER" id="PTHR13135:SF0">
    <property type="entry name" value="PHOSPHORYLATED ADAPTER RNA EXPORT PROTEIN"/>
    <property type="match status" value="1"/>
</dbReference>
<dbReference type="Pfam" id="PF10510">
    <property type="entry name" value="PIG-S"/>
    <property type="match status" value="1"/>
</dbReference>
<keyword evidence="12" id="KW-0812">Transmembrane</keyword>
<keyword evidence="9" id="KW-0539">Nucleus</keyword>
<sequence length="441" mass="48863">MADERSTKSGSKRLWITVATFLPFILGIPLWLKSTQVYRAALPFREIDDFQTWASLLFFSAPVVRVEIVACGAMAIHESALQAIYENDLYASDVEEGEIEDGEFTAGLQPMDVDTGELSDGEVFTEDGHHPPGRSVNLRDSQSDHVVTAKGHNKDLESKSGGGQVSNDSDTSERTGRAASRGGKKSKKKRSGKRRTVDVARFVRETCDHLQEKKISLIWALVRKLGMEAVRGLVNEVNVIQKCGGQMTNDKKRHRTPGGVLWNILKGRVQPQVYKEIMSQGNEVLKQKTKEAKETLKRQRMDIDEPANKKRRKVTNKEADTPMAGTDGKQVTWPNPSIRVPRDFSTLTDGLVRDDAAPSVTQVQKAWIEGLRKKDDLDDVVTPVPTILKTGPEESEGPADSVTSLEKSVRVTDRLRVPVEYGDVEKGEADDGADELRGSSR</sequence>
<dbReference type="GO" id="GO:0015031">
    <property type="term" value="P:protein transport"/>
    <property type="evidence" value="ECO:0007669"/>
    <property type="project" value="UniProtKB-KW"/>
</dbReference>
<dbReference type="InterPro" id="IPR019385">
    <property type="entry name" value="PHAX_RNA-binding_domain"/>
</dbReference>
<feature type="compositionally biased region" description="Basic and acidic residues" evidence="11">
    <location>
        <begin position="294"/>
        <end position="308"/>
    </location>
</feature>
<feature type="region of interest" description="Disordered" evidence="11">
    <location>
        <begin position="104"/>
        <end position="195"/>
    </location>
</feature>
<evidence type="ECO:0000256" key="9">
    <source>
        <dbReference type="ARBA" id="ARBA00023242"/>
    </source>
</evidence>
<name>A0ABD1XH25_9MARC</name>
<evidence type="ECO:0000256" key="7">
    <source>
        <dbReference type="ARBA" id="ARBA00022884"/>
    </source>
</evidence>
<comment type="caution">
    <text evidence="14">The sequence shown here is derived from an EMBL/GenBank/DDBJ whole genome shotgun (WGS) entry which is preliminary data.</text>
</comment>